<feature type="transmembrane region" description="Helical" evidence="2">
    <location>
        <begin position="112"/>
        <end position="134"/>
    </location>
</feature>
<feature type="transmembrane region" description="Helical" evidence="2">
    <location>
        <begin position="183"/>
        <end position="204"/>
    </location>
</feature>
<gene>
    <name evidence="4" type="ORF">BXY45_10662</name>
</gene>
<dbReference type="GO" id="GO:0016020">
    <property type="term" value="C:membrane"/>
    <property type="evidence" value="ECO:0007669"/>
    <property type="project" value="TreeGrafter"/>
</dbReference>
<dbReference type="EMBL" id="QGDQ01000006">
    <property type="protein sequence ID" value="PWJ54619.1"/>
    <property type="molecule type" value="Genomic_DNA"/>
</dbReference>
<feature type="transmembrane region" description="Helical" evidence="2">
    <location>
        <begin position="211"/>
        <end position="232"/>
    </location>
</feature>
<dbReference type="GO" id="GO:0009103">
    <property type="term" value="P:lipopolysaccharide biosynthetic process"/>
    <property type="evidence" value="ECO:0007669"/>
    <property type="project" value="TreeGrafter"/>
</dbReference>
<name>A0A316AB26_9ACTN</name>
<comment type="caution">
    <text evidence="4">The sequence shown here is derived from an EMBL/GenBank/DDBJ whole genome shotgun (WGS) entry which is preliminary data.</text>
</comment>
<dbReference type="GO" id="GO:0016747">
    <property type="term" value="F:acyltransferase activity, transferring groups other than amino-acyl groups"/>
    <property type="evidence" value="ECO:0007669"/>
    <property type="project" value="InterPro"/>
</dbReference>
<dbReference type="Proteomes" id="UP000245469">
    <property type="component" value="Unassembled WGS sequence"/>
</dbReference>
<sequence length="375" mass="40355">MSHSPPSTAATLARSAAGTGHVPTRTTWAPSLRDAFDHRANGLSLMRLALAVVVAISHGLENGFGWQPSVNGTQIGVLAVDGFFVISGYLMVSSWNRLADVRRYAWHRALRIAPAFWLCLVVTALVIAPVAAMLSERPPLSVFTAASEPAWRYVTVNAALQINQFGIAGLGGPHSDGVINGSLWTLFYEALCYFAVAALGLLGLLRRRTWLVAAATLALWVGLVASAAGLVTLPADNLPHLLFVFMLGALAALYAHRLPMHPLLALGAGLLTLVAMLTLEDYRTVGAVGFAYVCLWLMTVIRRPQLSWDLSYGTYIWHWPIQVLLVLLGATALGPVGFTTLSIVIALGVAALSWRFVERPALAFKSARWVSPRKG</sequence>
<dbReference type="PANTHER" id="PTHR23028">
    <property type="entry name" value="ACETYLTRANSFERASE"/>
    <property type="match status" value="1"/>
</dbReference>
<dbReference type="InterPro" id="IPR002656">
    <property type="entry name" value="Acyl_transf_3_dom"/>
</dbReference>
<proteinExistence type="predicted"/>
<feature type="transmembrane region" description="Helical" evidence="2">
    <location>
        <begin position="238"/>
        <end position="255"/>
    </location>
</feature>
<feature type="transmembrane region" description="Helical" evidence="2">
    <location>
        <begin position="314"/>
        <end position="332"/>
    </location>
</feature>
<feature type="transmembrane region" description="Helical" evidence="2">
    <location>
        <begin position="262"/>
        <end position="279"/>
    </location>
</feature>
<dbReference type="Pfam" id="PF01757">
    <property type="entry name" value="Acyl_transf_3"/>
    <property type="match status" value="1"/>
</dbReference>
<feature type="domain" description="Acyltransferase 3" evidence="3">
    <location>
        <begin position="42"/>
        <end position="354"/>
    </location>
</feature>
<accession>A0A316AB26</accession>
<feature type="transmembrane region" description="Helical" evidence="2">
    <location>
        <begin position="72"/>
        <end position="92"/>
    </location>
</feature>
<dbReference type="PANTHER" id="PTHR23028:SF53">
    <property type="entry name" value="ACYL_TRANSF_3 DOMAIN-CONTAINING PROTEIN"/>
    <property type="match status" value="1"/>
</dbReference>
<feature type="transmembrane region" description="Helical" evidence="2">
    <location>
        <begin position="42"/>
        <end position="60"/>
    </location>
</feature>
<feature type="region of interest" description="Disordered" evidence="1">
    <location>
        <begin position="1"/>
        <end position="25"/>
    </location>
</feature>
<evidence type="ECO:0000313" key="4">
    <source>
        <dbReference type="EMBL" id="PWJ54619.1"/>
    </source>
</evidence>
<evidence type="ECO:0000313" key="5">
    <source>
        <dbReference type="Proteomes" id="UP000245469"/>
    </source>
</evidence>
<feature type="compositionally biased region" description="Polar residues" evidence="1">
    <location>
        <begin position="1"/>
        <end position="10"/>
    </location>
</feature>
<keyword evidence="5" id="KW-1185">Reference proteome</keyword>
<dbReference type="OrthoDB" id="5242306at2"/>
<evidence type="ECO:0000256" key="2">
    <source>
        <dbReference type="SAM" id="Phobius"/>
    </source>
</evidence>
<dbReference type="InterPro" id="IPR050879">
    <property type="entry name" value="Acyltransferase_3"/>
</dbReference>
<feature type="transmembrane region" description="Helical" evidence="2">
    <location>
        <begin position="285"/>
        <end position="302"/>
    </location>
</feature>
<keyword evidence="2" id="KW-1133">Transmembrane helix</keyword>
<dbReference type="RefSeq" id="WP_146211113.1">
    <property type="nucleotide sequence ID" value="NZ_QGDQ01000006.1"/>
</dbReference>
<reference evidence="4 5" key="1">
    <citation type="submission" date="2018-03" db="EMBL/GenBank/DDBJ databases">
        <title>Genomic Encyclopedia of Archaeal and Bacterial Type Strains, Phase II (KMG-II): from individual species to whole genera.</title>
        <authorList>
            <person name="Goeker M."/>
        </authorList>
    </citation>
    <scope>NUCLEOTIDE SEQUENCE [LARGE SCALE GENOMIC DNA]</scope>
    <source>
        <strain evidence="4 5">DSM 44889</strain>
    </source>
</reference>
<organism evidence="4 5">
    <name type="scientific">Quadrisphaera granulorum</name>
    <dbReference type="NCBI Taxonomy" id="317664"/>
    <lineage>
        <taxon>Bacteria</taxon>
        <taxon>Bacillati</taxon>
        <taxon>Actinomycetota</taxon>
        <taxon>Actinomycetes</taxon>
        <taxon>Kineosporiales</taxon>
        <taxon>Kineosporiaceae</taxon>
        <taxon>Quadrisphaera</taxon>
    </lineage>
</organism>
<evidence type="ECO:0000259" key="3">
    <source>
        <dbReference type="Pfam" id="PF01757"/>
    </source>
</evidence>
<keyword evidence="2" id="KW-0472">Membrane</keyword>
<feature type="transmembrane region" description="Helical" evidence="2">
    <location>
        <begin position="338"/>
        <end position="357"/>
    </location>
</feature>
<evidence type="ECO:0000256" key="1">
    <source>
        <dbReference type="SAM" id="MobiDB-lite"/>
    </source>
</evidence>
<protein>
    <submittedName>
        <fullName evidence="4">Peptidoglycan/LPS O-acetylase OafA/YrhL</fullName>
    </submittedName>
</protein>
<dbReference type="AlphaFoldDB" id="A0A316AB26"/>
<keyword evidence="2" id="KW-0812">Transmembrane</keyword>